<sequence length="194" mass="21318">MASFSPVNPAVFTTGRTTAPLGLTFSKRRPARCPCNSEVCPVSPGCFVGCSLAVFVGSAIFMNALLDDISNIYTVSLDGKSTDVDGVRPGGALLCYTLFSQAGLDPTVEHNISLSIKGLSPKRNTTLDNDDTFFFWLDNFVSLPVLKTVRRASERSFEPKFQKRGPWRQVSLSIISARHELELSLAFHFELECF</sequence>
<evidence type="ECO:0000313" key="1">
    <source>
        <dbReference type="EMBL" id="KAJ7201605.1"/>
    </source>
</evidence>
<dbReference type="Proteomes" id="UP001219525">
    <property type="component" value="Unassembled WGS sequence"/>
</dbReference>
<comment type="caution">
    <text evidence="1">The sequence shown here is derived from an EMBL/GenBank/DDBJ whole genome shotgun (WGS) entry which is preliminary data.</text>
</comment>
<dbReference type="EMBL" id="JARJCW010000058">
    <property type="protein sequence ID" value="KAJ7201605.1"/>
    <property type="molecule type" value="Genomic_DNA"/>
</dbReference>
<dbReference type="AlphaFoldDB" id="A0AAD6V3W5"/>
<organism evidence="1 2">
    <name type="scientific">Mycena pura</name>
    <dbReference type="NCBI Taxonomy" id="153505"/>
    <lineage>
        <taxon>Eukaryota</taxon>
        <taxon>Fungi</taxon>
        <taxon>Dikarya</taxon>
        <taxon>Basidiomycota</taxon>
        <taxon>Agaricomycotina</taxon>
        <taxon>Agaricomycetes</taxon>
        <taxon>Agaricomycetidae</taxon>
        <taxon>Agaricales</taxon>
        <taxon>Marasmiineae</taxon>
        <taxon>Mycenaceae</taxon>
        <taxon>Mycena</taxon>
    </lineage>
</organism>
<gene>
    <name evidence="1" type="ORF">GGX14DRAFT_464392</name>
</gene>
<proteinExistence type="predicted"/>
<feature type="non-terminal residue" evidence="1">
    <location>
        <position position="194"/>
    </location>
</feature>
<keyword evidence="2" id="KW-1185">Reference proteome</keyword>
<protein>
    <submittedName>
        <fullName evidence="1">Uncharacterized protein</fullName>
    </submittedName>
</protein>
<name>A0AAD6V3W5_9AGAR</name>
<reference evidence="1" key="1">
    <citation type="submission" date="2023-03" db="EMBL/GenBank/DDBJ databases">
        <title>Massive genome expansion in bonnet fungi (Mycena s.s.) driven by repeated elements and novel gene families across ecological guilds.</title>
        <authorList>
            <consortium name="Lawrence Berkeley National Laboratory"/>
            <person name="Harder C.B."/>
            <person name="Miyauchi S."/>
            <person name="Viragh M."/>
            <person name="Kuo A."/>
            <person name="Thoen E."/>
            <person name="Andreopoulos B."/>
            <person name="Lu D."/>
            <person name="Skrede I."/>
            <person name="Drula E."/>
            <person name="Henrissat B."/>
            <person name="Morin E."/>
            <person name="Kohler A."/>
            <person name="Barry K."/>
            <person name="LaButti K."/>
            <person name="Morin E."/>
            <person name="Salamov A."/>
            <person name="Lipzen A."/>
            <person name="Mereny Z."/>
            <person name="Hegedus B."/>
            <person name="Baldrian P."/>
            <person name="Stursova M."/>
            <person name="Weitz H."/>
            <person name="Taylor A."/>
            <person name="Grigoriev I.V."/>
            <person name="Nagy L.G."/>
            <person name="Martin F."/>
            <person name="Kauserud H."/>
        </authorList>
    </citation>
    <scope>NUCLEOTIDE SEQUENCE</scope>
    <source>
        <strain evidence="1">9144</strain>
    </source>
</reference>
<accession>A0AAD6V3W5</accession>
<evidence type="ECO:0000313" key="2">
    <source>
        <dbReference type="Proteomes" id="UP001219525"/>
    </source>
</evidence>